<dbReference type="InterPro" id="IPR036397">
    <property type="entry name" value="RNaseH_sf"/>
</dbReference>
<accession>A0A2N9EKZ3</accession>
<dbReference type="InterPro" id="IPR012337">
    <property type="entry name" value="RNaseH-like_sf"/>
</dbReference>
<dbReference type="InterPro" id="IPR000477">
    <property type="entry name" value="RT_dom"/>
</dbReference>
<organism evidence="4">
    <name type="scientific">Fagus sylvatica</name>
    <name type="common">Beechnut</name>
    <dbReference type="NCBI Taxonomy" id="28930"/>
    <lineage>
        <taxon>Eukaryota</taxon>
        <taxon>Viridiplantae</taxon>
        <taxon>Streptophyta</taxon>
        <taxon>Embryophyta</taxon>
        <taxon>Tracheophyta</taxon>
        <taxon>Spermatophyta</taxon>
        <taxon>Magnoliopsida</taxon>
        <taxon>eudicotyledons</taxon>
        <taxon>Gunneridae</taxon>
        <taxon>Pentapetalae</taxon>
        <taxon>rosids</taxon>
        <taxon>fabids</taxon>
        <taxon>Fagales</taxon>
        <taxon>Fagaceae</taxon>
        <taxon>Fagus</taxon>
    </lineage>
</organism>
<dbReference type="PANTHER" id="PTHR48475">
    <property type="entry name" value="RIBONUCLEASE H"/>
    <property type="match status" value="1"/>
</dbReference>
<dbReference type="Pfam" id="PF00078">
    <property type="entry name" value="RVT_1"/>
    <property type="match status" value="1"/>
</dbReference>
<sequence length="1105" mass="125421">MEGAPNDGTSADPTMTPIERQMSCGKPSRRGLQPSVTTTNLLRGEKTGRTTKKLTAVKSPVAGEAKRRKLHPRAGTGQKAQEVPLRPADRRRLELHGRPNSQNDRTGRLSNQNDQIDDKTARLEKELREMRKQMGDMKNSLKEKAARNLDNLVHWADSPFIPSIANFPLPSRFKLQAVSKEIMCRAFPMGLRGSAKVWFNKLESESIGSFVQLNRAFIDHFICSQRRGRPPTHLLSIKQMEGESLKVYVHCFNEEAMKIDRPKEDVTVTAFMAGLRKGDFLYDLCKDPPETMSELISFTPLNTPIDKLLLQIQDDFSLRWPGKIHSDPNSRPKNLYCRFHRDHGHLTEDCVALKEQVETLIQQGKLQKYISRPANTRPAKPSAQREQTEHNRPGPVGEIRTIVGGPASGGTSRASRKAYARQMHNIMVVQRPPKNVRLDDQIISFSEEDARGTHQPHDDALVITINIASFTTRRVMVDNGSLADILYLPAYQQMRLDKDKLHPMDAPLVGFTGDKVCPVGIMTLPITVGTHPKTVSKTVNFLVVNCPSAYNAIIGRPTLNRLRAVTSTTGRTESDDDHRSAKILVKPYEELDTIELEDGHPEKTTKIRANLPPKMKESLAQFLKNNKDVFAWSHEDMPGGQTPNDKLHQGSLLSRLARQRSHGYNQIVMDESDQEKTSFITSRGLFCYKVMSFELKNAGATYQRLMNKMFHDQISRNVEVYVDDMLVKSKEEDGNLDDLRETFETLRKYQMKLNPRDSGGIGIVLKSPEGDIIKQVVRLQYSTTNNEAEYEALLAGLKMAKVLGATELDVLSDSQLVVGCLAPDEATSVMREIHEGICGNHSGARALQKKIIRAGYYWPTLQADANRFVQHCDKCQRFANLLHSPPEIVTPMTTPWPFAQWGLDIMGPFPIGRRQLKFLVVAIDYFTKWVEAEPLATITEKNIQNFVWKAVICRFGIPTTVRIPTSETPFRMTYGREAMVLVEVGLTTLRTLTYDDQRNEEQFRFNLDLIDEVRDTAEARMKKYQERMARYYNSKVKPRQFSGDLVLQKVTSATKNLFEGKLGPNWEGPYKVIEIRRPGTYHLENANGRRLPHPWNAEHLRKYYP</sequence>
<feature type="compositionally biased region" description="Basic and acidic residues" evidence="2">
    <location>
        <begin position="87"/>
        <end position="97"/>
    </location>
</feature>
<protein>
    <recommendedName>
        <fullName evidence="3">Integrase catalytic domain-containing protein</fullName>
    </recommendedName>
</protein>
<dbReference type="CDD" id="cd01647">
    <property type="entry name" value="RT_LTR"/>
    <property type="match status" value="1"/>
</dbReference>
<dbReference type="InterPro" id="IPR041588">
    <property type="entry name" value="Integrase_H2C2"/>
</dbReference>
<dbReference type="InterPro" id="IPR002156">
    <property type="entry name" value="RNaseH_domain"/>
</dbReference>
<feature type="region of interest" description="Disordered" evidence="2">
    <location>
        <begin position="1"/>
        <end position="119"/>
    </location>
</feature>
<dbReference type="InterPro" id="IPR005162">
    <property type="entry name" value="Retrotrans_gag_dom"/>
</dbReference>
<dbReference type="InterPro" id="IPR043502">
    <property type="entry name" value="DNA/RNA_pol_sf"/>
</dbReference>
<dbReference type="SUPFAM" id="SSF53098">
    <property type="entry name" value="Ribonuclease H-like"/>
    <property type="match status" value="1"/>
</dbReference>
<gene>
    <name evidence="4" type="ORF">FSB_LOCUS3365</name>
</gene>
<keyword evidence="1" id="KW-0175">Coiled coil</keyword>
<evidence type="ECO:0000256" key="2">
    <source>
        <dbReference type="SAM" id="MobiDB-lite"/>
    </source>
</evidence>
<feature type="region of interest" description="Disordered" evidence="2">
    <location>
        <begin position="370"/>
        <end position="413"/>
    </location>
</feature>
<feature type="compositionally biased region" description="Polar residues" evidence="2">
    <location>
        <begin position="99"/>
        <end position="114"/>
    </location>
</feature>
<dbReference type="PANTHER" id="PTHR48475:SF1">
    <property type="entry name" value="RNASE H TYPE-1 DOMAIN-CONTAINING PROTEIN"/>
    <property type="match status" value="1"/>
</dbReference>
<dbReference type="GO" id="GO:0004523">
    <property type="term" value="F:RNA-DNA hybrid ribonuclease activity"/>
    <property type="evidence" value="ECO:0007669"/>
    <property type="project" value="InterPro"/>
</dbReference>
<dbReference type="PROSITE" id="PS50994">
    <property type="entry name" value="INTEGRASE"/>
    <property type="match status" value="1"/>
</dbReference>
<feature type="domain" description="Integrase catalytic" evidence="3">
    <location>
        <begin position="891"/>
        <end position="1077"/>
    </location>
</feature>
<reference evidence="4" key="1">
    <citation type="submission" date="2018-02" db="EMBL/GenBank/DDBJ databases">
        <authorList>
            <person name="Cohen D.B."/>
            <person name="Kent A.D."/>
        </authorList>
    </citation>
    <scope>NUCLEOTIDE SEQUENCE</scope>
</reference>
<dbReference type="Gene3D" id="3.30.420.10">
    <property type="entry name" value="Ribonuclease H-like superfamily/Ribonuclease H"/>
    <property type="match status" value="2"/>
</dbReference>
<evidence type="ECO:0000313" key="4">
    <source>
        <dbReference type="EMBL" id="SPC75483.1"/>
    </source>
</evidence>
<feature type="coiled-coil region" evidence="1">
    <location>
        <begin position="1007"/>
        <end position="1034"/>
    </location>
</feature>
<dbReference type="GO" id="GO:0015074">
    <property type="term" value="P:DNA integration"/>
    <property type="evidence" value="ECO:0007669"/>
    <property type="project" value="InterPro"/>
</dbReference>
<dbReference type="Pfam" id="PF03732">
    <property type="entry name" value="Retrotrans_gag"/>
    <property type="match status" value="1"/>
</dbReference>
<dbReference type="Pfam" id="PF17921">
    <property type="entry name" value="Integrase_H2C2"/>
    <property type="match status" value="1"/>
</dbReference>
<dbReference type="InterPro" id="IPR001584">
    <property type="entry name" value="Integrase_cat-core"/>
</dbReference>
<dbReference type="SUPFAM" id="SSF56672">
    <property type="entry name" value="DNA/RNA polymerases"/>
    <property type="match status" value="1"/>
</dbReference>
<proteinExistence type="predicted"/>
<dbReference type="AlphaFoldDB" id="A0A2N9EKZ3"/>
<evidence type="ECO:0000256" key="1">
    <source>
        <dbReference type="SAM" id="Coils"/>
    </source>
</evidence>
<name>A0A2N9EKZ3_FAGSY</name>
<dbReference type="EMBL" id="OIVN01000162">
    <property type="protein sequence ID" value="SPC75483.1"/>
    <property type="molecule type" value="Genomic_DNA"/>
</dbReference>
<dbReference type="Gene3D" id="3.10.10.10">
    <property type="entry name" value="HIV Type 1 Reverse Transcriptase, subunit A, domain 1"/>
    <property type="match status" value="1"/>
</dbReference>
<dbReference type="CDD" id="cd00303">
    <property type="entry name" value="retropepsin_like"/>
    <property type="match status" value="1"/>
</dbReference>
<dbReference type="InterPro" id="IPR043128">
    <property type="entry name" value="Rev_trsase/Diguanyl_cyclase"/>
</dbReference>
<dbReference type="GO" id="GO:0003676">
    <property type="term" value="F:nucleic acid binding"/>
    <property type="evidence" value="ECO:0007669"/>
    <property type="project" value="InterPro"/>
</dbReference>
<dbReference type="Gene3D" id="3.30.70.270">
    <property type="match status" value="1"/>
</dbReference>
<evidence type="ECO:0000259" key="3">
    <source>
        <dbReference type="PROSITE" id="PS50994"/>
    </source>
</evidence>
<dbReference type="Pfam" id="PF13456">
    <property type="entry name" value="RVT_3"/>
    <property type="match status" value="1"/>
</dbReference>